<dbReference type="OrthoDB" id="2152680at2759"/>
<feature type="region of interest" description="Disordered" evidence="1">
    <location>
        <begin position="528"/>
        <end position="570"/>
    </location>
</feature>
<keyword evidence="4" id="KW-1185">Reference proteome</keyword>
<dbReference type="OMA" id="GYTIVWK"/>
<evidence type="ECO:0000313" key="4">
    <source>
        <dbReference type="Proteomes" id="UP000054383"/>
    </source>
</evidence>
<feature type="domain" description="DUF4484" evidence="2">
    <location>
        <begin position="440"/>
        <end position="641"/>
    </location>
</feature>
<dbReference type="Proteomes" id="UP000054383">
    <property type="component" value="Unassembled WGS sequence"/>
</dbReference>
<reference evidence="3 4" key="1">
    <citation type="submission" date="2015-04" db="EMBL/GenBank/DDBJ databases">
        <authorList>
            <person name="Syromyatnikov M.Y."/>
            <person name="Popov V.N."/>
        </authorList>
    </citation>
    <scope>NUCLEOTIDE SEQUENCE [LARGE SCALE GENOMIC DNA]</scope>
    <source>
        <strain evidence="3">WF-38-12</strain>
    </source>
</reference>
<sequence>MASEQRRRTSLRLDLSQSSPLESPPGIAALFLIRFDIKKGYVISWKESLSGCMPHLYLSELRFLVADQRRAIVDIESAVEYKSLPSGLHNVQEDLVYFVHDQYAGISAFVNQPAAEAERNALMLSVGVLVPLSFGRLGKSWRHAIGLRELAKLVTEPQVVLNGTNKACRKCADDVRNTQALSEYWEKHHVRDDDVKPSDSPPDSPAVFRMRYKSGSDISQLRSSIGDATGPETTRPVLAPFHPALSLPEFVGTFGPLIFPLFRASLLRKRILIMSEAPVQTSCDFVYGLSLLSSLPQSLSSLLNPGGALPLRPRPLFNIGIHDIPFLSEASNSSSGWIACTTDNVLAMKPDLFDVLVQLPPSYSKTATSKVYPTISVVQQIAGPSKPAKLTPLRATQRDARRFVILSDGLRRLSSAESQTLDNAHEDLDSASTFSSSPIIEPLSWPRLAYTSFLWWASAGEKRDVLSEDEGEQDEQDTNFLANTHAGQLSHPGLQLDESSQPQEIALIAYFRRLTTLTFTILADAVARQDEADESDEIPAQYRDEPADEAIEEERTDTGSSSSHETDEDPLLPAEAIESEHGRQESHDPARVLITSADMTEMGLDVWSGADRIFLEELLHSWWGRKAYVDSTRIRCCGIPIY</sequence>
<protein>
    <recommendedName>
        <fullName evidence="2">DUF4484 domain-containing protein</fullName>
    </recommendedName>
</protein>
<gene>
    <name evidence="3" type="ORF">PISL3812_06375</name>
</gene>
<dbReference type="PANTHER" id="PTHR28153">
    <property type="entry name" value="PROTEIN, PUTATIVE-RELATED"/>
    <property type="match status" value="1"/>
</dbReference>
<dbReference type="PANTHER" id="PTHR28153:SF1">
    <property type="entry name" value="DUF4484 DOMAIN-CONTAINING PROTEIN"/>
    <property type="match status" value="1"/>
</dbReference>
<evidence type="ECO:0000313" key="3">
    <source>
        <dbReference type="EMBL" id="CRG89339.1"/>
    </source>
</evidence>
<proteinExistence type="predicted"/>
<dbReference type="InterPro" id="IPR028115">
    <property type="entry name" value="DUF4484"/>
</dbReference>
<name>A0A0U1M1C9_TALIS</name>
<dbReference type="AlphaFoldDB" id="A0A0U1M1C9"/>
<evidence type="ECO:0000259" key="2">
    <source>
        <dbReference type="Pfam" id="PF14831"/>
    </source>
</evidence>
<feature type="compositionally biased region" description="Acidic residues" evidence="1">
    <location>
        <begin position="546"/>
        <end position="555"/>
    </location>
</feature>
<dbReference type="Pfam" id="PF09804">
    <property type="entry name" value="DENND11"/>
    <property type="match status" value="1"/>
</dbReference>
<dbReference type="STRING" id="28573.A0A0U1M1C9"/>
<dbReference type="InterPro" id="IPR053056">
    <property type="entry name" value="Lipid_Metab_Assoc_Protein"/>
</dbReference>
<dbReference type="EMBL" id="CVMT01000006">
    <property type="protein sequence ID" value="CRG89339.1"/>
    <property type="molecule type" value="Genomic_DNA"/>
</dbReference>
<dbReference type="Pfam" id="PF14831">
    <property type="entry name" value="DUF4484"/>
    <property type="match status" value="1"/>
</dbReference>
<dbReference type="InterPro" id="IPR018626">
    <property type="entry name" value="LCHN/Anr2"/>
</dbReference>
<accession>A0A0U1M1C9</accession>
<evidence type="ECO:0000256" key="1">
    <source>
        <dbReference type="SAM" id="MobiDB-lite"/>
    </source>
</evidence>
<organism evidence="3 4">
    <name type="scientific">Talaromyces islandicus</name>
    <name type="common">Penicillium islandicum</name>
    <dbReference type="NCBI Taxonomy" id="28573"/>
    <lineage>
        <taxon>Eukaryota</taxon>
        <taxon>Fungi</taxon>
        <taxon>Dikarya</taxon>
        <taxon>Ascomycota</taxon>
        <taxon>Pezizomycotina</taxon>
        <taxon>Eurotiomycetes</taxon>
        <taxon>Eurotiomycetidae</taxon>
        <taxon>Eurotiales</taxon>
        <taxon>Trichocomaceae</taxon>
        <taxon>Talaromyces</taxon>
        <taxon>Talaromyces sect. Islandici</taxon>
    </lineage>
</organism>
<dbReference type="GO" id="GO:0005811">
    <property type="term" value="C:lipid droplet"/>
    <property type="evidence" value="ECO:0007669"/>
    <property type="project" value="TreeGrafter"/>
</dbReference>